<evidence type="ECO:0000259" key="5">
    <source>
        <dbReference type="Pfam" id="PF25137"/>
    </source>
</evidence>
<accession>A0A5N0V0Q0</accession>
<dbReference type="Pfam" id="PF25137">
    <property type="entry name" value="ADH_Fe_C"/>
    <property type="match status" value="1"/>
</dbReference>
<dbReference type="EMBL" id="VMNW02000037">
    <property type="protein sequence ID" value="KAA9158087.1"/>
    <property type="molecule type" value="Genomic_DNA"/>
</dbReference>
<dbReference type="GO" id="GO:0004022">
    <property type="term" value="F:alcohol dehydrogenase (NAD+) activity"/>
    <property type="evidence" value="ECO:0007669"/>
    <property type="project" value="TreeGrafter"/>
</dbReference>
<evidence type="ECO:0000313" key="7">
    <source>
        <dbReference type="Proteomes" id="UP000319769"/>
    </source>
</evidence>
<dbReference type="CDD" id="cd08177">
    <property type="entry name" value="MAR"/>
    <property type="match status" value="1"/>
</dbReference>
<evidence type="ECO:0000256" key="1">
    <source>
        <dbReference type="ARBA" id="ARBA00007358"/>
    </source>
</evidence>
<dbReference type="PANTHER" id="PTHR11496">
    <property type="entry name" value="ALCOHOL DEHYDROGENASE"/>
    <property type="match status" value="1"/>
</dbReference>
<comment type="caution">
    <text evidence="6">The sequence shown here is derived from an EMBL/GenBank/DDBJ whole genome shotgun (WGS) entry which is preliminary data.</text>
</comment>
<dbReference type="InterPro" id="IPR001670">
    <property type="entry name" value="ADH_Fe/GldA"/>
</dbReference>
<dbReference type="Gene3D" id="1.20.1090.10">
    <property type="entry name" value="Dehydroquinate synthase-like - alpha domain"/>
    <property type="match status" value="1"/>
</dbReference>
<dbReference type="PANTHER" id="PTHR11496:SF102">
    <property type="entry name" value="ALCOHOL DEHYDROGENASE 4"/>
    <property type="match status" value="1"/>
</dbReference>
<dbReference type="RefSeq" id="WP_144747806.1">
    <property type="nucleotide sequence ID" value="NZ_VMNW02000037.1"/>
</dbReference>
<reference evidence="6" key="1">
    <citation type="submission" date="2019-09" db="EMBL/GenBank/DDBJ databases">
        <authorList>
            <person name="Teo W.F.A."/>
            <person name="Duangmal K."/>
        </authorList>
    </citation>
    <scope>NUCLEOTIDE SEQUENCE [LARGE SCALE GENOMIC DNA]</scope>
    <source>
        <strain evidence="6">K81G1</strain>
    </source>
</reference>
<dbReference type="SUPFAM" id="SSF56796">
    <property type="entry name" value="Dehydroquinate synthase-like"/>
    <property type="match status" value="1"/>
</dbReference>
<keyword evidence="3" id="KW-0520">NAD</keyword>
<comment type="similarity">
    <text evidence="1">Belongs to the iron-containing alcohol dehydrogenase family.</text>
</comment>
<dbReference type="GO" id="GO:0018506">
    <property type="term" value="F:maleylacetate reductase activity"/>
    <property type="evidence" value="ECO:0007669"/>
    <property type="project" value="InterPro"/>
</dbReference>
<dbReference type="Proteomes" id="UP000319769">
    <property type="component" value="Unassembled WGS sequence"/>
</dbReference>
<sequence length="350" mass="36324">MWTEFDHESLPMRVRFGPGRLDGLGAEAERLGLQRVLVLATPRQTALAARAASLLGARHAGTFAEARMHVPVEVAEAARVAAKDAGADGCVAIGGGSTIGLGKALALEPGLPVIAVPTTYAGSEMTPIWGLTENGRKRTGRDPAVLPRSVIYDPSLTTDLPRAISVTSGINALAHAVEGLYAPDSSPILALMAEEGARSLVGALPRIAEARDEALYGAWLCGAVLGSTTMSLHHKLCHVLGGSFDLPHAEVHTVILPHVLAYNSPAAPAAVSVLQRVFGAADPASALWELAGTLDAPRSLAAIGMDGARLGEVVEQVMAAPYANPRTPRAEELAELLDRAQRGLPPASGE</sequence>
<proteinExistence type="inferred from homology"/>
<dbReference type="InterPro" id="IPR056798">
    <property type="entry name" value="ADH_Fe_C"/>
</dbReference>
<dbReference type="OrthoDB" id="3812122at2"/>
<dbReference type="InterPro" id="IPR039697">
    <property type="entry name" value="Alcohol_dehydrogenase_Fe"/>
</dbReference>
<dbReference type="AlphaFoldDB" id="A0A5N0V0Q0"/>
<gene>
    <name evidence="6" type="ORF">FPZ12_023580</name>
</gene>
<evidence type="ECO:0000256" key="3">
    <source>
        <dbReference type="ARBA" id="ARBA00023027"/>
    </source>
</evidence>
<feature type="domain" description="Alcohol dehydrogenase iron-type/glycerol dehydrogenase GldA" evidence="4">
    <location>
        <begin position="11"/>
        <end position="154"/>
    </location>
</feature>
<evidence type="ECO:0000259" key="4">
    <source>
        <dbReference type="Pfam" id="PF00465"/>
    </source>
</evidence>
<dbReference type="GO" id="GO:0046872">
    <property type="term" value="F:metal ion binding"/>
    <property type="evidence" value="ECO:0007669"/>
    <property type="project" value="InterPro"/>
</dbReference>
<protein>
    <submittedName>
        <fullName evidence="6">Maleylacetate reductase</fullName>
    </submittedName>
</protein>
<evidence type="ECO:0000256" key="2">
    <source>
        <dbReference type="ARBA" id="ARBA00023002"/>
    </source>
</evidence>
<organism evidence="6 7">
    <name type="scientific">Amycolatopsis acidicola</name>
    <dbReference type="NCBI Taxonomy" id="2596893"/>
    <lineage>
        <taxon>Bacteria</taxon>
        <taxon>Bacillati</taxon>
        <taxon>Actinomycetota</taxon>
        <taxon>Actinomycetes</taxon>
        <taxon>Pseudonocardiales</taxon>
        <taxon>Pseudonocardiaceae</taxon>
        <taxon>Amycolatopsis</taxon>
    </lineage>
</organism>
<name>A0A5N0V0Q0_9PSEU</name>
<dbReference type="Gene3D" id="3.40.50.1970">
    <property type="match status" value="1"/>
</dbReference>
<dbReference type="Pfam" id="PF00465">
    <property type="entry name" value="Fe-ADH"/>
    <property type="match status" value="1"/>
</dbReference>
<dbReference type="InterPro" id="IPR034786">
    <property type="entry name" value="MAR"/>
</dbReference>
<keyword evidence="2" id="KW-0560">Oxidoreductase</keyword>
<keyword evidence="7" id="KW-1185">Reference proteome</keyword>
<feature type="domain" description="Fe-containing alcohol dehydrogenase-like C-terminal" evidence="5">
    <location>
        <begin position="166"/>
        <end position="340"/>
    </location>
</feature>
<evidence type="ECO:0000313" key="6">
    <source>
        <dbReference type="EMBL" id="KAA9158087.1"/>
    </source>
</evidence>